<organism evidence="1 2">
    <name type="scientific">Iphiclides podalirius</name>
    <name type="common">scarce swallowtail</name>
    <dbReference type="NCBI Taxonomy" id="110791"/>
    <lineage>
        <taxon>Eukaryota</taxon>
        <taxon>Metazoa</taxon>
        <taxon>Ecdysozoa</taxon>
        <taxon>Arthropoda</taxon>
        <taxon>Hexapoda</taxon>
        <taxon>Insecta</taxon>
        <taxon>Pterygota</taxon>
        <taxon>Neoptera</taxon>
        <taxon>Endopterygota</taxon>
        <taxon>Lepidoptera</taxon>
        <taxon>Glossata</taxon>
        <taxon>Ditrysia</taxon>
        <taxon>Papilionoidea</taxon>
        <taxon>Papilionidae</taxon>
        <taxon>Papilioninae</taxon>
        <taxon>Iphiclides</taxon>
    </lineage>
</organism>
<dbReference type="EMBL" id="OW152832">
    <property type="protein sequence ID" value="CAH2051650.1"/>
    <property type="molecule type" value="Genomic_DNA"/>
</dbReference>
<gene>
    <name evidence="1" type="ORF">IPOD504_LOCUS7874</name>
</gene>
<reference evidence="1" key="1">
    <citation type="submission" date="2022-03" db="EMBL/GenBank/DDBJ databases">
        <authorList>
            <person name="Martin H S."/>
        </authorList>
    </citation>
    <scope>NUCLEOTIDE SEQUENCE</scope>
</reference>
<proteinExistence type="predicted"/>
<evidence type="ECO:0000313" key="1">
    <source>
        <dbReference type="EMBL" id="CAH2051650.1"/>
    </source>
</evidence>
<keyword evidence="2" id="KW-1185">Reference proteome</keyword>
<name>A0ABN8I9Q4_9NEOP</name>
<sequence length="69" mass="7701">MSTLRKIARPTSSAVCFPHFREPNEAQRDLSIYATKMAAIKLSRIRAAVEMSPAVSNPSNTNRRAIRIT</sequence>
<feature type="non-terminal residue" evidence="1">
    <location>
        <position position="69"/>
    </location>
</feature>
<dbReference type="Proteomes" id="UP000837857">
    <property type="component" value="Chromosome 20"/>
</dbReference>
<evidence type="ECO:0000313" key="2">
    <source>
        <dbReference type="Proteomes" id="UP000837857"/>
    </source>
</evidence>
<protein>
    <submittedName>
        <fullName evidence="1">Uncharacterized protein</fullName>
    </submittedName>
</protein>
<accession>A0ABN8I9Q4</accession>